<keyword evidence="3 6" id="KW-0812">Transmembrane</keyword>
<accession>A0A0W8DJ15</accession>
<feature type="transmembrane region" description="Helical" evidence="6">
    <location>
        <begin position="936"/>
        <end position="958"/>
    </location>
</feature>
<evidence type="ECO:0000256" key="2">
    <source>
        <dbReference type="ARBA" id="ARBA00022448"/>
    </source>
</evidence>
<gene>
    <name evidence="7" type="ORF">AM587_10006542</name>
</gene>
<feature type="transmembrane region" description="Helical" evidence="6">
    <location>
        <begin position="82"/>
        <end position="106"/>
    </location>
</feature>
<dbReference type="SUPFAM" id="SSF103473">
    <property type="entry name" value="MFS general substrate transporter"/>
    <property type="match status" value="3"/>
</dbReference>
<name>A0A0W8DJ15_PHYNI</name>
<feature type="transmembrane region" description="Helical" evidence="6">
    <location>
        <begin position="703"/>
        <end position="724"/>
    </location>
</feature>
<evidence type="ECO:0000256" key="5">
    <source>
        <dbReference type="ARBA" id="ARBA00023136"/>
    </source>
</evidence>
<dbReference type="EMBL" id="LNFO01001016">
    <property type="protein sequence ID" value="KUF96374.1"/>
    <property type="molecule type" value="Genomic_DNA"/>
</dbReference>
<dbReference type="InterPro" id="IPR011701">
    <property type="entry name" value="MFS"/>
</dbReference>
<protein>
    <submittedName>
        <fullName evidence="7">Sucrose transport protein SUC2</fullName>
    </submittedName>
</protein>
<dbReference type="AlphaFoldDB" id="A0A0W8DJ15"/>
<proteinExistence type="predicted"/>
<evidence type="ECO:0000256" key="4">
    <source>
        <dbReference type="ARBA" id="ARBA00022989"/>
    </source>
</evidence>
<evidence type="ECO:0000256" key="3">
    <source>
        <dbReference type="ARBA" id="ARBA00022692"/>
    </source>
</evidence>
<comment type="caution">
    <text evidence="7">The sequence shown here is derived from an EMBL/GenBank/DDBJ whole genome shotgun (WGS) entry which is preliminary data.</text>
</comment>
<feature type="transmembrane region" description="Helical" evidence="6">
    <location>
        <begin position="166"/>
        <end position="187"/>
    </location>
</feature>
<feature type="transmembrane region" description="Helical" evidence="6">
    <location>
        <begin position="461"/>
        <end position="483"/>
    </location>
</feature>
<feature type="transmembrane region" description="Helical" evidence="6">
    <location>
        <begin position="848"/>
        <end position="871"/>
    </location>
</feature>
<feature type="transmembrane region" description="Helical" evidence="6">
    <location>
        <begin position="229"/>
        <end position="249"/>
    </location>
</feature>
<comment type="subcellular location">
    <subcellularLocation>
        <location evidence="1">Membrane</location>
        <topology evidence="1">Multi-pass membrane protein</topology>
    </subcellularLocation>
</comment>
<dbReference type="Proteomes" id="UP000052943">
    <property type="component" value="Unassembled WGS sequence"/>
</dbReference>
<dbReference type="GO" id="GO:0016020">
    <property type="term" value="C:membrane"/>
    <property type="evidence" value="ECO:0007669"/>
    <property type="project" value="UniProtKB-SubCell"/>
</dbReference>
<feature type="transmembrane region" description="Helical" evidence="6">
    <location>
        <begin position="402"/>
        <end position="424"/>
    </location>
</feature>
<dbReference type="PANTHER" id="PTHR19432:SF26">
    <property type="entry name" value="MAJOR FACILITATOR SUPERFAMILY (MFS) PROFILE DOMAIN-CONTAINING PROTEIN"/>
    <property type="match status" value="1"/>
</dbReference>
<organism evidence="7 8">
    <name type="scientific">Phytophthora nicotianae</name>
    <name type="common">Potato buckeye rot agent</name>
    <name type="synonym">Phytophthora parasitica</name>
    <dbReference type="NCBI Taxonomy" id="4792"/>
    <lineage>
        <taxon>Eukaryota</taxon>
        <taxon>Sar</taxon>
        <taxon>Stramenopiles</taxon>
        <taxon>Oomycota</taxon>
        <taxon>Peronosporomycetes</taxon>
        <taxon>Peronosporales</taxon>
        <taxon>Peronosporaceae</taxon>
        <taxon>Phytophthora</taxon>
    </lineage>
</organism>
<feature type="transmembrane region" description="Helical" evidence="6">
    <location>
        <begin position="374"/>
        <end position="396"/>
    </location>
</feature>
<feature type="transmembrane region" description="Helical" evidence="6">
    <location>
        <begin position="633"/>
        <end position="651"/>
    </location>
</feature>
<dbReference type="OrthoDB" id="197206at2759"/>
<feature type="transmembrane region" description="Helical" evidence="6">
    <location>
        <begin position="593"/>
        <end position="613"/>
    </location>
</feature>
<feature type="transmembrane region" description="Helical" evidence="6">
    <location>
        <begin position="431"/>
        <end position="455"/>
    </location>
</feature>
<keyword evidence="2" id="KW-0813">Transport</keyword>
<evidence type="ECO:0000256" key="1">
    <source>
        <dbReference type="ARBA" id="ARBA00004141"/>
    </source>
</evidence>
<feature type="transmembrane region" description="Helical" evidence="6">
    <location>
        <begin position="672"/>
        <end position="691"/>
    </location>
</feature>
<feature type="transmembrane region" description="Helical" evidence="6">
    <location>
        <begin position="269"/>
        <end position="294"/>
    </location>
</feature>
<feature type="transmembrane region" description="Helical" evidence="6">
    <location>
        <begin position="199"/>
        <end position="217"/>
    </location>
</feature>
<feature type="transmembrane region" description="Helical" evidence="6">
    <location>
        <begin position="817"/>
        <end position="836"/>
    </location>
</feature>
<dbReference type="InterPro" id="IPR036259">
    <property type="entry name" value="MFS_trans_sf"/>
</dbReference>
<keyword evidence="4 6" id="KW-1133">Transmembrane helix</keyword>
<reference evidence="7 8" key="1">
    <citation type="submission" date="2015-11" db="EMBL/GenBank/DDBJ databases">
        <title>Genomes and virulence difference between two physiological races of Phytophthora nicotianae.</title>
        <authorList>
            <person name="Liu H."/>
            <person name="Ma X."/>
            <person name="Yu H."/>
            <person name="Fang D."/>
            <person name="Li Y."/>
            <person name="Wang X."/>
            <person name="Wang W."/>
            <person name="Dong Y."/>
            <person name="Xiao B."/>
        </authorList>
    </citation>
    <scope>NUCLEOTIDE SEQUENCE [LARGE SCALE GENOMIC DNA]</scope>
    <source>
        <strain evidence="8">race 0</strain>
    </source>
</reference>
<dbReference type="PANTHER" id="PTHR19432">
    <property type="entry name" value="SUGAR TRANSPORTER"/>
    <property type="match status" value="1"/>
</dbReference>
<feature type="transmembrane region" description="Helical" evidence="6">
    <location>
        <begin position="906"/>
        <end position="930"/>
    </location>
</feature>
<keyword evidence="5 6" id="KW-0472">Membrane</keyword>
<dbReference type="PROSITE" id="PS00872">
    <property type="entry name" value="NA_GALACTOSIDE_SYMP"/>
    <property type="match status" value="1"/>
</dbReference>
<dbReference type="GO" id="GO:0006814">
    <property type="term" value="P:sodium ion transport"/>
    <property type="evidence" value="ECO:0007669"/>
    <property type="project" value="InterPro"/>
</dbReference>
<feature type="transmembrane region" description="Helical" evidence="6">
    <location>
        <begin position="877"/>
        <end position="899"/>
    </location>
</feature>
<evidence type="ECO:0000256" key="6">
    <source>
        <dbReference type="SAM" id="Phobius"/>
    </source>
</evidence>
<dbReference type="Pfam" id="PF13347">
    <property type="entry name" value="MFS_2"/>
    <property type="match status" value="1"/>
</dbReference>
<dbReference type="Gene3D" id="1.20.1250.20">
    <property type="entry name" value="MFS general substrate transporter like domains"/>
    <property type="match status" value="3"/>
</dbReference>
<evidence type="ECO:0000313" key="7">
    <source>
        <dbReference type="EMBL" id="KUF96374.1"/>
    </source>
</evidence>
<feature type="transmembrane region" description="Helical" evidence="6">
    <location>
        <begin position="118"/>
        <end position="136"/>
    </location>
</feature>
<evidence type="ECO:0000313" key="8">
    <source>
        <dbReference type="Proteomes" id="UP000052943"/>
    </source>
</evidence>
<dbReference type="Pfam" id="PF07690">
    <property type="entry name" value="MFS_1"/>
    <property type="match status" value="1"/>
</dbReference>
<feature type="transmembrane region" description="Helical" evidence="6">
    <location>
        <begin position="759"/>
        <end position="777"/>
    </location>
</feature>
<feature type="transmembrane region" description="Helical" evidence="6">
    <location>
        <begin position="342"/>
        <end position="362"/>
    </location>
</feature>
<dbReference type="GO" id="GO:0008506">
    <property type="term" value="F:sucrose:proton symporter activity"/>
    <property type="evidence" value="ECO:0007669"/>
    <property type="project" value="TreeGrafter"/>
</dbReference>
<dbReference type="InterPro" id="IPR018043">
    <property type="entry name" value="Na/Gal_symport_CS"/>
</dbReference>
<sequence length="965" mass="104365">MSTKLKDIEIRTSRAAFDSLATPETPKDGFKSPMLEEEELTPQGASLGELLVISMPRMAIRMAWAAQWAALGPYLQTMLPRYAVQLTQLSGPLSGVLMAPIVGVYSDQNMSRFGRRRPYLVASAVGSIICWVLMGYTRELGDALGDVGSGKPGEVTDRKWTALLTIFFYLWMDITVNIAQTPALLLISDFAGKRQTIGSAMGQGWSTLGAIVVAAYTEFFGAAYNSMHWFLGMLSVFMAVCIGASCYVAKEIPQERVVEKRGCCKNVAYAFGSIYGAVKTLPGMLVVYCIVIFLNQYAFAAYNGNKGMFFGLEVFDGDATNSATCGDECSEGQRDYNRGVRLAGGLADMLFCIVGYLYSWVLPPLVRRFGAQKIATLATIPQVLLMLMAFCDVVALDVIIVALTSITISTFFALVVPIIVHIFGQTADIGVYVGVVNSANSLGQLLNFIVGSALVETSLGYRLPVFVGGAVSLLAFLVCLFFFKIKMNSIKFDSLATPETPKDEFKSPMLQEEELTPQGASFRELLIISMPRMAIRMASAAQWAALGPYLQTMLPRYAVQLTQLSGPLCGVLVGPIVGAYSDRTTSRFGRRRPYLVTAAVGSVACWILMSYTRELGDTLGDVGSGKPGELTDRTWTALLTVLFYFWTGFMIHLARTPAMLLISDFAGNHQTVGASLGQGWSVLGAVLVAVYTECFGAAYNSLAWFMGMLSVIMAVSIGAACYVAKEIPLDTTMTKRGCCQNIIDAFGAIISAVRSLPKVLVVYCIVVFFVQYAYAAYNGNKGMFFGIEVFDGDATNAATCDDECSEEQNDYNRGVRLAGGVADILFCGVGYLHSWVLPPLVRRYGIHLVASLAIIPQMLLMIMAFCDVVVLDVAIGALTSITVGTFFALIVPLIVHVLGYTTDIGVYVGVLSSVTASGQLLNFIVGSALVETSLGFRLPVFVGGAVSLLAFLICVFFFKVKMNCM</sequence>